<gene>
    <name evidence="1" type="ORF">GCM10023230_07690</name>
</gene>
<dbReference type="Proteomes" id="UP001500141">
    <property type="component" value="Unassembled WGS sequence"/>
</dbReference>
<dbReference type="RefSeq" id="WP_264544061.1">
    <property type="nucleotide sequence ID" value="NZ_BAABIP010000007.1"/>
</dbReference>
<name>A0ABP8ZN54_9FLAO</name>
<dbReference type="EMBL" id="BAABIP010000007">
    <property type="protein sequence ID" value="GAA4761130.1"/>
    <property type="molecule type" value="Genomic_DNA"/>
</dbReference>
<accession>A0ABP8ZN54</accession>
<keyword evidence="2" id="KW-1185">Reference proteome</keyword>
<evidence type="ECO:0000313" key="1">
    <source>
        <dbReference type="EMBL" id="GAA4761130.1"/>
    </source>
</evidence>
<comment type="caution">
    <text evidence="1">The sequence shown here is derived from an EMBL/GenBank/DDBJ whole genome shotgun (WGS) entry which is preliminary data.</text>
</comment>
<sequence>MNNKILLLFFLITFKIFSQRKEVKYISYNQKKIPISRIDYSNYGVMNFFITVSEEDNNNKIEENGRACLKYEDRLYHTLYFFVKIPKGFSLIEKEDFLAQLVQKIDSEEKIKDVYYYINLDSNFTKKLIEVKSGLDPNKFRAFIDINSENICKALHIR</sequence>
<evidence type="ECO:0000313" key="2">
    <source>
        <dbReference type="Proteomes" id="UP001500141"/>
    </source>
</evidence>
<reference evidence="2" key="1">
    <citation type="journal article" date="2019" name="Int. J. Syst. Evol. Microbiol.">
        <title>The Global Catalogue of Microorganisms (GCM) 10K type strain sequencing project: providing services to taxonomists for standard genome sequencing and annotation.</title>
        <authorList>
            <consortium name="The Broad Institute Genomics Platform"/>
            <consortium name="The Broad Institute Genome Sequencing Center for Infectious Disease"/>
            <person name="Wu L."/>
            <person name="Ma J."/>
        </authorList>
    </citation>
    <scope>NUCLEOTIDE SEQUENCE [LARGE SCALE GENOMIC DNA]</scope>
    <source>
        <strain evidence="2">JCM 18198</strain>
    </source>
</reference>
<protein>
    <submittedName>
        <fullName evidence="1">Uncharacterized protein</fullName>
    </submittedName>
</protein>
<proteinExistence type="predicted"/>
<organism evidence="1 2">
    <name type="scientific">Flavobacterium hankyongi</name>
    <dbReference type="NCBI Taxonomy" id="1176532"/>
    <lineage>
        <taxon>Bacteria</taxon>
        <taxon>Pseudomonadati</taxon>
        <taxon>Bacteroidota</taxon>
        <taxon>Flavobacteriia</taxon>
        <taxon>Flavobacteriales</taxon>
        <taxon>Flavobacteriaceae</taxon>
        <taxon>Flavobacterium</taxon>
    </lineage>
</organism>